<organism evidence="2">
    <name type="scientific">Tanacetum cinerariifolium</name>
    <name type="common">Dalmatian daisy</name>
    <name type="synonym">Chrysanthemum cinerariifolium</name>
    <dbReference type="NCBI Taxonomy" id="118510"/>
    <lineage>
        <taxon>Eukaryota</taxon>
        <taxon>Viridiplantae</taxon>
        <taxon>Streptophyta</taxon>
        <taxon>Embryophyta</taxon>
        <taxon>Tracheophyta</taxon>
        <taxon>Spermatophyta</taxon>
        <taxon>Magnoliopsida</taxon>
        <taxon>eudicotyledons</taxon>
        <taxon>Gunneridae</taxon>
        <taxon>Pentapetalae</taxon>
        <taxon>asterids</taxon>
        <taxon>campanulids</taxon>
        <taxon>Asterales</taxon>
        <taxon>Asteraceae</taxon>
        <taxon>Asteroideae</taxon>
        <taxon>Anthemideae</taxon>
        <taxon>Anthemidinae</taxon>
        <taxon>Tanacetum</taxon>
    </lineage>
</organism>
<comment type="caution">
    <text evidence="2">The sequence shown here is derived from an EMBL/GenBank/DDBJ whole genome shotgun (WGS) entry which is preliminary data.</text>
</comment>
<proteinExistence type="predicted"/>
<name>A0A699SUE7_TANCI</name>
<feature type="compositionally biased region" description="Low complexity" evidence="1">
    <location>
        <begin position="61"/>
        <end position="81"/>
    </location>
</feature>
<evidence type="ECO:0000313" key="2">
    <source>
        <dbReference type="EMBL" id="GFD00903.1"/>
    </source>
</evidence>
<accession>A0A699SUE7</accession>
<reference evidence="2" key="1">
    <citation type="journal article" date="2019" name="Sci. Rep.">
        <title>Draft genome of Tanacetum cinerariifolium, the natural source of mosquito coil.</title>
        <authorList>
            <person name="Yamashiro T."/>
            <person name="Shiraishi A."/>
            <person name="Satake H."/>
            <person name="Nakayama K."/>
        </authorList>
    </citation>
    <scope>NUCLEOTIDE SEQUENCE</scope>
</reference>
<dbReference type="AlphaFoldDB" id="A0A699SUE7"/>
<gene>
    <name evidence="2" type="ORF">Tci_872872</name>
</gene>
<dbReference type="EMBL" id="BKCJ011187882">
    <property type="protein sequence ID" value="GFD00903.1"/>
    <property type="molecule type" value="Genomic_DNA"/>
</dbReference>
<evidence type="ECO:0000256" key="1">
    <source>
        <dbReference type="SAM" id="MobiDB-lite"/>
    </source>
</evidence>
<feature type="region of interest" description="Disordered" evidence="1">
    <location>
        <begin position="23"/>
        <end position="81"/>
    </location>
</feature>
<protein>
    <recommendedName>
        <fullName evidence="3">Histone deacetylase 14</fullName>
    </recommendedName>
</protein>
<evidence type="ECO:0008006" key="3">
    <source>
        <dbReference type="Google" id="ProtNLM"/>
    </source>
</evidence>
<feature type="non-terminal residue" evidence="2">
    <location>
        <position position="1"/>
    </location>
</feature>
<sequence length="81" mass="9333">TDNIRGRQYYNEYMEKVAKHQMYLAGKEGSDPESPAPKPAKATKPKATKQSIQYLKKHLSQNLQPPRHPNLLRLNNPNLHL</sequence>